<proteinExistence type="inferred from homology"/>
<feature type="binding site" evidence="10">
    <location>
        <position position="75"/>
    </location>
    <ligand>
        <name>Na(+)</name>
        <dbReference type="ChEBI" id="CHEBI:29101"/>
        <note>structural</note>
    </ligand>
</feature>
<dbReference type="HAMAP" id="MF_00454">
    <property type="entry name" value="FluC"/>
    <property type="match status" value="1"/>
</dbReference>
<keyword evidence="4 10" id="KW-1133">Transmembrane helix</keyword>
<dbReference type="GO" id="GO:0005886">
    <property type="term" value="C:plasma membrane"/>
    <property type="evidence" value="ECO:0007669"/>
    <property type="project" value="UniProtKB-SubCell"/>
</dbReference>
<keyword evidence="3 10" id="KW-0812">Transmembrane</keyword>
<evidence type="ECO:0000256" key="5">
    <source>
        <dbReference type="ARBA" id="ARBA00023136"/>
    </source>
</evidence>
<comment type="similarity">
    <text evidence="7 10">Belongs to the fluoride channel Fluc/FEX (TC 1.A.43) family.</text>
</comment>
<evidence type="ECO:0000256" key="10">
    <source>
        <dbReference type="HAMAP-Rule" id="MF_00454"/>
    </source>
</evidence>
<comment type="function">
    <text evidence="9 10">Fluoride-specific ion channel. Important for reducing fluoride concentration in the cell, thus reducing its toxicity.</text>
</comment>
<evidence type="ECO:0000313" key="11">
    <source>
        <dbReference type="EMBL" id="TSJ63587.1"/>
    </source>
</evidence>
<keyword evidence="10" id="KW-0813">Transport</keyword>
<evidence type="ECO:0000256" key="6">
    <source>
        <dbReference type="ARBA" id="ARBA00023303"/>
    </source>
</evidence>
<evidence type="ECO:0000256" key="7">
    <source>
        <dbReference type="ARBA" id="ARBA00035120"/>
    </source>
</evidence>
<keyword evidence="6 10" id="KW-0407">Ion channel</keyword>
<dbReference type="PANTHER" id="PTHR28259:SF1">
    <property type="entry name" value="FLUORIDE EXPORT PROTEIN 1-RELATED"/>
    <property type="match status" value="1"/>
</dbReference>
<reference evidence="11 12" key="1">
    <citation type="submission" date="2019-07" db="EMBL/GenBank/DDBJ databases">
        <title>Allobacillus sp. nov. SKP isolated from shrimp paste of Euphausiacea.</title>
        <authorList>
            <person name="Kanchanasin P."/>
            <person name="Tanasupawat S."/>
            <person name="Shi W."/>
            <person name="Wu L."/>
            <person name="Ma J."/>
        </authorList>
    </citation>
    <scope>NUCLEOTIDE SEQUENCE [LARGE SCALE GENOMIC DNA]</scope>
    <source>
        <strain evidence="11 12">SKP4-8</strain>
    </source>
</reference>
<sequence length="124" mass="13461">MKLHYLLAVGLGGAVGSGFRYMVARLLTETPAIATLSVNIVGSFLLGIVVAYFIKYPEKHTLQLLLGTGFCGGFTTMSTVAFDFFKLIDSEQYIYLAAYSSATLIGGILAALFGFLWMEKKVTK</sequence>
<dbReference type="InterPro" id="IPR003691">
    <property type="entry name" value="FluC"/>
</dbReference>
<protein>
    <recommendedName>
        <fullName evidence="10">Fluoride-specific ion channel FluC</fullName>
    </recommendedName>
</protein>
<keyword evidence="2 10" id="KW-1003">Cell membrane</keyword>
<dbReference type="GO" id="GO:0062054">
    <property type="term" value="F:fluoride channel activity"/>
    <property type="evidence" value="ECO:0007669"/>
    <property type="project" value="UniProtKB-UniRule"/>
</dbReference>
<keyword evidence="5 10" id="KW-0472">Membrane</keyword>
<gene>
    <name evidence="10" type="primary">fluC</name>
    <name evidence="10" type="synonym">crcB</name>
    <name evidence="11" type="ORF">FPQ13_09000</name>
</gene>
<feature type="transmembrane region" description="Helical" evidence="10">
    <location>
        <begin position="94"/>
        <end position="118"/>
    </location>
</feature>
<keyword evidence="10" id="KW-0479">Metal-binding</keyword>
<dbReference type="GO" id="GO:0140114">
    <property type="term" value="P:cellular detoxification of fluoride"/>
    <property type="evidence" value="ECO:0007669"/>
    <property type="project" value="UniProtKB-UniRule"/>
</dbReference>
<comment type="subcellular location">
    <subcellularLocation>
        <location evidence="1 10">Cell membrane</location>
        <topology evidence="1 10">Multi-pass membrane protein</topology>
    </subcellularLocation>
</comment>
<dbReference type="GO" id="GO:0046872">
    <property type="term" value="F:metal ion binding"/>
    <property type="evidence" value="ECO:0007669"/>
    <property type="project" value="UniProtKB-KW"/>
</dbReference>
<comment type="caution">
    <text evidence="11">The sequence shown here is derived from an EMBL/GenBank/DDBJ whole genome shotgun (WGS) entry which is preliminary data.</text>
</comment>
<dbReference type="RefSeq" id="WP_144089006.1">
    <property type="nucleotide sequence ID" value="NZ_VMHE01000015.1"/>
</dbReference>
<evidence type="ECO:0000256" key="4">
    <source>
        <dbReference type="ARBA" id="ARBA00022989"/>
    </source>
</evidence>
<evidence type="ECO:0000256" key="9">
    <source>
        <dbReference type="ARBA" id="ARBA00049940"/>
    </source>
</evidence>
<evidence type="ECO:0000256" key="1">
    <source>
        <dbReference type="ARBA" id="ARBA00004651"/>
    </source>
</evidence>
<organism evidence="11 12">
    <name type="scientific">Allobacillus salarius</name>
    <dbReference type="NCBI Taxonomy" id="1955272"/>
    <lineage>
        <taxon>Bacteria</taxon>
        <taxon>Bacillati</taxon>
        <taxon>Bacillota</taxon>
        <taxon>Bacilli</taxon>
        <taxon>Bacillales</taxon>
        <taxon>Bacillaceae</taxon>
        <taxon>Allobacillus</taxon>
    </lineage>
</organism>
<dbReference type="Pfam" id="PF02537">
    <property type="entry name" value="CRCB"/>
    <property type="match status" value="1"/>
</dbReference>
<evidence type="ECO:0000256" key="2">
    <source>
        <dbReference type="ARBA" id="ARBA00022475"/>
    </source>
</evidence>
<dbReference type="Proteomes" id="UP000316425">
    <property type="component" value="Unassembled WGS sequence"/>
</dbReference>
<evidence type="ECO:0000256" key="3">
    <source>
        <dbReference type="ARBA" id="ARBA00022692"/>
    </source>
</evidence>
<comment type="catalytic activity">
    <reaction evidence="8">
        <text>fluoride(in) = fluoride(out)</text>
        <dbReference type="Rhea" id="RHEA:76159"/>
        <dbReference type="ChEBI" id="CHEBI:17051"/>
    </reaction>
    <physiologicalReaction direction="left-to-right" evidence="8">
        <dbReference type="Rhea" id="RHEA:76160"/>
    </physiologicalReaction>
</comment>
<keyword evidence="12" id="KW-1185">Reference proteome</keyword>
<comment type="activity regulation">
    <text evidence="10">Na(+) is not transported, but it plays an essential structural role and its presence is essential for fluoride channel function.</text>
</comment>
<keyword evidence="10" id="KW-0406">Ion transport</keyword>
<evidence type="ECO:0000313" key="12">
    <source>
        <dbReference type="Proteomes" id="UP000316425"/>
    </source>
</evidence>
<accession>A0A556PGR6</accession>
<dbReference type="OrthoDB" id="9815830at2"/>
<name>A0A556PGR6_9BACI</name>
<feature type="transmembrane region" description="Helical" evidence="10">
    <location>
        <begin position="61"/>
        <end position="82"/>
    </location>
</feature>
<evidence type="ECO:0000256" key="8">
    <source>
        <dbReference type="ARBA" id="ARBA00035585"/>
    </source>
</evidence>
<dbReference type="EMBL" id="VMHE01000015">
    <property type="protein sequence ID" value="TSJ63587.1"/>
    <property type="molecule type" value="Genomic_DNA"/>
</dbReference>
<dbReference type="PANTHER" id="PTHR28259">
    <property type="entry name" value="FLUORIDE EXPORT PROTEIN 1-RELATED"/>
    <property type="match status" value="1"/>
</dbReference>
<feature type="binding site" evidence="10">
    <location>
        <position position="72"/>
    </location>
    <ligand>
        <name>Na(+)</name>
        <dbReference type="ChEBI" id="CHEBI:29101"/>
        <note>structural</note>
    </ligand>
</feature>
<feature type="transmembrane region" description="Helical" evidence="10">
    <location>
        <begin position="32"/>
        <end position="54"/>
    </location>
</feature>
<dbReference type="AlphaFoldDB" id="A0A556PGR6"/>
<keyword evidence="10" id="KW-0915">Sodium</keyword>